<evidence type="ECO:0000313" key="1">
    <source>
        <dbReference type="EMBL" id="MBN7821765.1"/>
    </source>
</evidence>
<protein>
    <submittedName>
        <fullName evidence="1">Uncharacterized protein</fullName>
    </submittedName>
</protein>
<keyword evidence="2" id="KW-1185">Reference proteome</keyword>
<accession>A0ABS3CXC6</accession>
<sequence>MNMSIAIAFSHNQSIVGDVKSVQQRKDLANSWQEAKEQRLPQEKTRQTLNTLDENYRITLKIERELQHYNLETELKYYKYNHSEQGQLLDTLV</sequence>
<proteinExistence type="predicted"/>
<name>A0ABS3CXC6_9ALTE</name>
<evidence type="ECO:0000313" key="2">
    <source>
        <dbReference type="Proteomes" id="UP000663992"/>
    </source>
</evidence>
<comment type="caution">
    <text evidence="1">The sequence shown here is derived from an EMBL/GenBank/DDBJ whole genome shotgun (WGS) entry which is preliminary data.</text>
</comment>
<gene>
    <name evidence="1" type="ORF">J0A65_17990</name>
</gene>
<dbReference type="Proteomes" id="UP000663992">
    <property type="component" value="Unassembled WGS sequence"/>
</dbReference>
<dbReference type="EMBL" id="JAFKCS010000023">
    <property type="protein sequence ID" value="MBN7821765.1"/>
    <property type="molecule type" value="Genomic_DNA"/>
</dbReference>
<dbReference type="RefSeq" id="WP_206595732.1">
    <property type="nucleotide sequence ID" value="NZ_JAFKCS010000023.1"/>
</dbReference>
<reference evidence="1 2" key="1">
    <citation type="submission" date="2021-03" db="EMBL/GenBank/DDBJ databases">
        <title>novel species isolated from a fishpond in China.</title>
        <authorList>
            <person name="Lu H."/>
            <person name="Cai Z."/>
        </authorList>
    </citation>
    <scope>NUCLEOTIDE SEQUENCE [LARGE SCALE GENOMIC DNA]</scope>
    <source>
        <strain evidence="1 2">Y57</strain>
    </source>
</reference>
<organism evidence="1 2">
    <name type="scientific">Bowmanella yangjiangensis</name>
    <dbReference type="NCBI Taxonomy" id="2811230"/>
    <lineage>
        <taxon>Bacteria</taxon>
        <taxon>Pseudomonadati</taxon>
        <taxon>Pseudomonadota</taxon>
        <taxon>Gammaproteobacteria</taxon>
        <taxon>Alteromonadales</taxon>
        <taxon>Alteromonadaceae</taxon>
        <taxon>Bowmanella</taxon>
    </lineage>
</organism>